<accession>A0ABU6MHW2</accession>
<protein>
    <submittedName>
        <fullName evidence="3">Gfo/Idh/MocA family oxidoreductase</fullName>
    </submittedName>
</protein>
<dbReference type="Pfam" id="PF01408">
    <property type="entry name" value="GFO_IDH_MocA"/>
    <property type="match status" value="1"/>
</dbReference>
<evidence type="ECO:0000313" key="3">
    <source>
        <dbReference type="EMBL" id="MED1203988.1"/>
    </source>
</evidence>
<dbReference type="SUPFAM" id="SSF51735">
    <property type="entry name" value="NAD(P)-binding Rossmann-fold domains"/>
    <property type="match status" value="1"/>
</dbReference>
<dbReference type="PANTHER" id="PTHR43377:SF1">
    <property type="entry name" value="BILIVERDIN REDUCTASE A"/>
    <property type="match status" value="1"/>
</dbReference>
<dbReference type="Pfam" id="PF22725">
    <property type="entry name" value="GFO_IDH_MocA_C3"/>
    <property type="match status" value="1"/>
</dbReference>
<sequence>MLKVALLSRWHVHADDYAREAKENPNIFISAIWDEDAERGRKWADELEVLFIEDIDTLLADSSIDAVIVAAPTAMHHQIIVKAAKAGKHIFSEKVLALSFQESKDIFSSVKESNVQLMLSLPRLVETPYLYASEAIEKGLLGKVNTVRCRCAHGLGLPSETEPYGWLPEHFFNEEQTGGGAFIDLGAHPIYIVNRLAGKPKAVTARLEAFYDRSVDDNAIAIVEYETGILGICETSFISLHTPFIKLEVYGSEGTLLIEDDSIRIKSSKLDPYEWVIPEHVPAKGKMPMEQWVDAILNHTVPSITDEDAFLLTQINEAAAKSHRTGERVLI</sequence>
<name>A0ABU6MHW2_9BACI</name>
<proteinExistence type="predicted"/>
<dbReference type="InterPro" id="IPR051450">
    <property type="entry name" value="Gfo/Idh/MocA_Oxidoreductases"/>
</dbReference>
<gene>
    <name evidence="3" type="ORF">P4T90_13090</name>
</gene>
<feature type="domain" description="GFO/IDH/MocA-like oxidoreductase" evidence="2">
    <location>
        <begin position="129"/>
        <end position="256"/>
    </location>
</feature>
<evidence type="ECO:0000313" key="4">
    <source>
        <dbReference type="Proteomes" id="UP001341444"/>
    </source>
</evidence>
<dbReference type="InterPro" id="IPR055170">
    <property type="entry name" value="GFO_IDH_MocA-like_dom"/>
</dbReference>
<evidence type="ECO:0000259" key="1">
    <source>
        <dbReference type="Pfam" id="PF01408"/>
    </source>
</evidence>
<dbReference type="PANTHER" id="PTHR43377">
    <property type="entry name" value="BILIVERDIN REDUCTASE A"/>
    <property type="match status" value="1"/>
</dbReference>
<dbReference type="RefSeq" id="WP_066264285.1">
    <property type="nucleotide sequence ID" value="NZ_JARMAB010000019.1"/>
</dbReference>
<evidence type="ECO:0000259" key="2">
    <source>
        <dbReference type="Pfam" id="PF22725"/>
    </source>
</evidence>
<dbReference type="SUPFAM" id="SSF55347">
    <property type="entry name" value="Glyceraldehyde-3-phosphate dehydrogenase-like, C-terminal domain"/>
    <property type="match status" value="1"/>
</dbReference>
<reference evidence="3 4" key="1">
    <citation type="submission" date="2023-03" db="EMBL/GenBank/DDBJ databases">
        <title>Bacillus Genome Sequencing.</title>
        <authorList>
            <person name="Dunlap C."/>
        </authorList>
    </citation>
    <scope>NUCLEOTIDE SEQUENCE [LARGE SCALE GENOMIC DNA]</scope>
    <source>
        <strain evidence="3 4">B-23453</strain>
    </source>
</reference>
<dbReference type="Gene3D" id="3.40.50.720">
    <property type="entry name" value="NAD(P)-binding Rossmann-like Domain"/>
    <property type="match status" value="1"/>
</dbReference>
<feature type="domain" description="Gfo/Idh/MocA-like oxidoreductase N-terminal" evidence="1">
    <location>
        <begin position="17"/>
        <end position="119"/>
    </location>
</feature>
<dbReference type="Proteomes" id="UP001341444">
    <property type="component" value="Unassembled WGS sequence"/>
</dbReference>
<keyword evidence="4" id="KW-1185">Reference proteome</keyword>
<comment type="caution">
    <text evidence="3">The sequence shown here is derived from an EMBL/GenBank/DDBJ whole genome shotgun (WGS) entry which is preliminary data.</text>
</comment>
<organism evidence="3 4">
    <name type="scientific">Heyndrickxia acidicola</name>
    <dbReference type="NCBI Taxonomy" id="209389"/>
    <lineage>
        <taxon>Bacteria</taxon>
        <taxon>Bacillati</taxon>
        <taxon>Bacillota</taxon>
        <taxon>Bacilli</taxon>
        <taxon>Bacillales</taxon>
        <taxon>Bacillaceae</taxon>
        <taxon>Heyndrickxia</taxon>
    </lineage>
</organism>
<dbReference type="InterPro" id="IPR000683">
    <property type="entry name" value="Gfo/Idh/MocA-like_OxRdtase_N"/>
</dbReference>
<dbReference type="EMBL" id="JARMAB010000019">
    <property type="protein sequence ID" value="MED1203988.1"/>
    <property type="molecule type" value="Genomic_DNA"/>
</dbReference>
<dbReference type="Gene3D" id="3.30.360.10">
    <property type="entry name" value="Dihydrodipicolinate Reductase, domain 2"/>
    <property type="match status" value="1"/>
</dbReference>
<dbReference type="InterPro" id="IPR036291">
    <property type="entry name" value="NAD(P)-bd_dom_sf"/>
</dbReference>